<reference evidence="1" key="2">
    <citation type="journal article" date="2023" name="Science">
        <title>Genomic signatures of disease resistance in endangered staghorn corals.</title>
        <authorList>
            <person name="Vollmer S.V."/>
            <person name="Selwyn J.D."/>
            <person name="Despard B.A."/>
            <person name="Roesel C.L."/>
        </authorList>
    </citation>
    <scope>NUCLEOTIDE SEQUENCE</scope>
    <source>
        <strain evidence="1">K2</strain>
    </source>
</reference>
<name>A0AAD9PTT9_ACRCE</name>
<dbReference type="EMBL" id="JARQWQ010000137">
    <property type="protein sequence ID" value="KAK2548829.1"/>
    <property type="molecule type" value="Genomic_DNA"/>
</dbReference>
<sequence length="117" mass="13011">MAHETPSVTVVNSLILGVEGVELVCSLPLSEFNKVHQSVASNVRNEDLKGPSGCPTELNLMESDRRQVDQTAKTYSTKTYMSSRVICPNDLILRQVAKLNPSVFTERIPVGKKFEYQ</sequence>
<keyword evidence="2" id="KW-1185">Reference proteome</keyword>
<organism evidence="1 2">
    <name type="scientific">Acropora cervicornis</name>
    <name type="common">Staghorn coral</name>
    <dbReference type="NCBI Taxonomy" id="6130"/>
    <lineage>
        <taxon>Eukaryota</taxon>
        <taxon>Metazoa</taxon>
        <taxon>Cnidaria</taxon>
        <taxon>Anthozoa</taxon>
        <taxon>Hexacorallia</taxon>
        <taxon>Scleractinia</taxon>
        <taxon>Astrocoeniina</taxon>
        <taxon>Acroporidae</taxon>
        <taxon>Acropora</taxon>
    </lineage>
</organism>
<evidence type="ECO:0000313" key="1">
    <source>
        <dbReference type="EMBL" id="KAK2548829.1"/>
    </source>
</evidence>
<comment type="caution">
    <text evidence="1">The sequence shown here is derived from an EMBL/GenBank/DDBJ whole genome shotgun (WGS) entry which is preliminary data.</text>
</comment>
<evidence type="ECO:0000313" key="2">
    <source>
        <dbReference type="Proteomes" id="UP001249851"/>
    </source>
</evidence>
<dbReference type="Proteomes" id="UP001249851">
    <property type="component" value="Unassembled WGS sequence"/>
</dbReference>
<protein>
    <submittedName>
        <fullName evidence="1">Uncharacterized protein</fullName>
    </submittedName>
</protein>
<dbReference type="AlphaFoldDB" id="A0AAD9PTT9"/>
<accession>A0AAD9PTT9</accession>
<proteinExistence type="predicted"/>
<gene>
    <name evidence="1" type="ORF">P5673_030872</name>
</gene>
<reference evidence="1" key="1">
    <citation type="journal article" date="2023" name="G3 (Bethesda)">
        <title>Whole genome assembly and annotation of the endangered Caribbean coral Acropora cervicornis.</title>
        <authorList>
            <person name="Selwyn J.D."/>
            <person name="Vollmer S.V."/>
        </authorList>
    </citation>
    <scope>NUCLEOTIDE SEQUENCE</scope>
    <source>
        <strain evidence="1">K2</strain>
    </source>
</reference>